<keyword evidence="3" id="KW-1185">Reference proteome</keyword>
<dbReference type="RefSeq" id="XP_065719436.2">
    <property type="nucleotide sequence ID" value="XM_065863364.2"/>
</dbReference>
<reference evidence="4" key="1">
    <citation type="submission" date="2025-08" db="UniProtKB">
        <authorList>
            <consortium name="RefSeq"/>
        </authorList>
    </citation>
    <scope>IDENTIFICATION</scope>
</reference>
<dbReference type="Proteomes" id="UP001652628">
    <property type="component" value="Chromosome 2R"/>
</dbReference>
<sequence length="114" mass="12644">MKLFCAVLVIYVVALTLFGVDGRGGGTRNGVEDPKFGGLYRRARRHVPQMKSGLFHGNEPHPPPKFRFRRDALDQSLSANEAPPPPPQFRQRRQAPPGLPPPPDGLPPPPQFLF</sequence>
<protein>
    <submittedName>
        <fullName evidence="4">Synaptic defective enhancer 1 isoform X1</fullName>
    </submittedName>
</protein>
<evidence type="ECO:0000313" key="3">
    <source>
        <dbReference type="Proteomes" id="UP001652628"/>
    </source>
</evidence>
<organism evidence="3 4">
    <name type="scientific">Drosophila suzukii</name>
    <name type="common">Spotted-wing drosophila fruit fly</name>
    <dbReference type="NCBI Taxonomy" id="28584"/>
    <lineage>
        <taxon>Eukaryota</taxon>
        <taxon>Metazoa</taxon>
        <taxon>Ecdysozoa</taxon>
        <taxon>Arthropoda</taxon>
        <taxon>Hexapoda</taxon>
        <taxon>Insecta</taxon>
        <taxon>Pterygota</taxon>
        <taxon>Neoptera</taxon>
        <taxon>Endopterygota</taxon>
        <taxon>Diptera</taxon>
        <taxon>Brachycera</taxon>
        <taxon>Muscomorpha</taxon>
        <taxon>Ephydroidea</taxon>
        <taxon>Drosophilidae</taxon>
        <taxon>Drosophila</taxon>
        <taxon>Sophophora</taxon>
    </lineage>
</organism>
<name>A0AB40D9L2_DROSZ</name>
<feature type="chain" id="PRO_5045944204" evidence="2">
    <location>
        <begin position="23"/>
        <end position="114"/>
    </location>
</feature>
<dbReference type="GeneID" id="108008854"/>
<feature type="signal peptide" evidence="2">
    <location>
        <begin position="1"/>
        <end position="22"/>
    </location>
</feature>
<evidence type="ECO:0000256" key="1">
    <source>
        <dbReference type="SAM" id="MobiDB-lite"/>
    </source>
</evidence>
<proteinExistence type="predicted"/>
<evidence type="ECO:0000313" key="4">
    <source>
        <dbReference type="RefSeq" id="XP_065719436.2"/>
    </source>
</evidence>
<feature type="region of interest" description="Disordered" evidence="1">
    <location>
        <begin position="47"/>
        <end position="114"/>
    </location>
</feature>
<feature type="compositionally biased region" description="Pro residues" evidence="1">
    <location>
        <begin position="97"/>
        <end position="114"/>
    </location>
</feature>
<keyword evidence="2" id="KW-0732">Signal</keyword>
<gene>
    <name evidence="4" type="primary">LOC108008854</name>
</gene>
<dbReference type="AlphaFoldDB" id="A0AB40D9L2"/>
<evidence type="ECO:0000256" key="2">
    <source>
        <dbReference type="SAM" id="SignalP"/>
    </source>
</evidence>
<accession>A0AB40D9L2</accession>